<dbReference type="EC" id="1.1.1.42" evidence="3"/>
<feature type="site" description="Critical for catalysis" evidence="13">
    <location>
        <position position="143"/>
    </location>
</feature>
<feature type="binding site" evidence="15">
    <location>
        <position position="255"/>
    </location>
    <ligand>
        <name>Mn(2+)</name>
        <dbReference type="ChEBI" id="CHEBI:29035"/>
    </ligand>
</feature>
<dbReference type="Proteomes" id="UP001432322">
    <property type="component" value="Unassembled WGS sequence"/>
</dbReference>
<dbReference type="FunFam" id="3.40.718.10:FF:000002">
    <property type="entry name" value="Isocitrate dehydrogenase [NADP]"/>
    <property type="match status" value="1"/>
</dbReference>
<comment type="similarity">
    <text evidence="2">Belongs to the isocitrate and isopropylmalate dehydrogenases family.</text>
</comment>
<dbReference type="Pfam" id="PF00180">
    <property type="entry name" value="Iso_dh"/>
    <property type="match status" value="1"/>
</dbReference>
<dbReference type="GO" id="GO:0005739">
    <property type="term" value="C:mitochondrion"/>
    <property type="evidence" value="ECO:0007669"/>
    <property type="project" value="TreeGrafter"/>
</dbReference>
<dbReference type="GO" id="GO:0005777">
    <property type="term" value="C:peroxisome"/>
    <property type="evidence" value="ECO:0007669"/>
    <property type="project" value="TreeGrafter"/>
</dbReference>
<dbReference type="GO" id="GO:0006099">
    <property type="term" value="P:tricarboxylic acid cycle"/>
    <property type="evidence" value="ECO:0007669"/>
    <property type="project" value="UniProtKB-KW"/>
</dbReference>
<dbReference type="PANTHER" id="PTHR11822:SF21">
    <property type="entry name" value="ISOCITRATE DEHYDROGENASE [NADP], MITOCHONDRIAL"/>
    <property type="match status" value="1"/>
</dbReference>
<keyword evidence="10 15" id="KW-0464">Manganese</keyword>
<dbReference type="NCBIfam" id="NF006156">
    <property type="entry name" value="PRK08299.1"/>
    <property type="match status" value="1"/>
</dbReference>
<evidence type="ECO:0000256" key="6">
    <source>
        <dbReference type="ARBA" id="ARBA00022723"/>
    </source>
</evidence>
<evidence type="ECO:0000256" key="5">
    <source>
        <dbReference type="ARBA" id="ARBA00022532"/>
    </source>
</evidence>
<evidence type="ECO:0000256" key="14">
    <source>
        <dbReference type="PIRSR" id="PIRSR000108-2"/>
    </source>
</evidence>
<dbReference type="GO" id="GO:0006097">
    <property type="term" value="P:glyoxylate cycle"/>
    <property type="evidence" value="ECO:0007669"/>
    <property type="project" value="UniProtKB-KW"/>
</dbReference>
<evidence type="ECO:0000256" key="16">
    <source>
        <dbReference type="PIRSR" id="PIRSR000108-4"/>
    </source>
</evidence>
<evidence type="ECO:0000256" key="12">
    <source>
        <dbReference type="ARBA" id="ARBA00031098"/>
    </source>
</evidence>
<keyword evidence="19" id="KW-1185">Reference proteome</keyword>
<keyword evidence="8 16" id="KW-0521">NADP</keyword>
<evidence type="ECO:0000313" key="19">
    <source>
        <dbReference type="Proteomes" id="UP001432322"/>
    </source>
</evidence>
<feature type="binding site" evidence="14">
    <location>
        <position position="113"/>
    </location>
    <ligand>
        <name>D-threo-isocitrate</name>
        <dbReference type="ChEBI" id="CHEBI:15562"/>
    </ligand>
</feature>
<dbReference type="Gene3D" id="3.40.718.10">
    <property type="entry name" value="Isopropylmalate Dehydrogenase"/>
    <property type="match status" value="1"/>
</dbReference>
<dbReference type="GO" id="GO:0004450">
    <property type="term" value="F:isocitrate dehydrogenase (NADP+) activity"/>
    <property type="evidence" value="ECO:0007669"/>
    <property type="project" value="UniProtKB-EC"/>
</dbReference>
<dbReference type="EMBL" id="BTSY01000004">
    <property type="protein sequence ID" value="GMT23490.1"/>
    <property type="molecule type" value="Genomic_DNA"/>
</dbReference>
<dbReference type="GO" id="GO:0000287">
    <property type="term" value="F:magnesium ion binding"/>
    <property type="evidence" value="ECO:0007669"/>
    <property type="project" value="InterPro"/>
</dbReference>
<feature type="binding site" evidence="16">
    <location>
        <begin position="313"/>
        <end position="318"/>
    </location>
    <ligand>
        <name>NADP(+)</name>
        <dbReference type="ChEBI" id="CHEBI:58349"/>
    </ligand>
</feature>
<evidence type="ECO:0000256" key="10">
    <source>
        <dbReference type="ARBA" id="ARBA00023211"/>
    </source>
</evidence>
<evidence type="ECO:0000259" key="17">
    <source>
        <dbReference type="SMART" id="SM01329"/>
    </source>
</evidence>
<evidence type="ECO:0000313" key="18">
    <source>
        <dbReference type="EMBL" id="GMT23490.1"/>
    </source>
</evidence>
<dbReference type="SUPFAM" id="SSF53659">
    <property type="entry name" value="Isocitrate/Isopropylmalate dehydrogenase-like"/>
    <property type="match status" value="1"/>
</dbReference>
<feature type="binding site" evidence="16">
    <location>
        <position position="86"/>
    </location>
    <ligand>
        <name>NADP(+)</name>
        <dbReference type="ChEBI" id="CHEBI:58349"/>
    </ligand>
</feature>
<feature type="binding site" evidence="16">
    <location>
        <position position="331"/>
    </location>
    <ligand>
        <name>NADP(+)</name>
        <dbReference type="ChEBI" id="CHEBI:58349"/>
    </ligand>
</feature>
<dbReference type="GO" id="GO:0051287">
    <property type="term" value="F:NAD binding"/>
    <property type="evidence" value="ECO:0007669"/>
    <property type="project" value="InterPro"/>
</dbReference>
<evidence type="ECO:0000256" key="1">
    <source>
        <dbReference type="ARBA" id="ARBA00001936"/>
    </source>
</evidence>
<dbReference type="NCBIfam" id="TIGR00127">
    <property type="entry name" value="nadp_idh_euk"/>
    <property type="match status" value="1"/>
</dbReference>
<dbReference type="GO" id="GO:0006739">
    <property type="term" value="P:NADP+ metabolic process"/>
    <property type="evidence" value="ECO:0007669"/>
    <property type="project" value="TreeGrafter"/>
</dbReference>
<feature type="site" description="Critical for catalysis" evidence="13">
    <location>
        <position position="216"/>
    </location>
</feature>
<evidence type="ECO:0000256" key="9">
    <source>
        <dbReference type="ARBA" id="ARBA00023002"/>
    </source>
</evidence>
<dbReference type="GO" id="GO:0006102">
    <property type="term" value="P:isocitrate metabolic process"/>
    <property type="evidence" value="ECO:0007669"/>
    <property type="project" value="InterPro"/>
</dbReference>
<evidence type="ECO:0000256" key="13">
    <source>
        <dbReference type="PIRSR" id="PIRSR000108-1"/>
    </source>
</evidence>
<gene>
    <name evidence="18" type="ORF">PFISCL1PPCAC_14787</name>
</gene>
<keyword evidence="4" id="KW-0329">Glyoxylate bypass</keyword>
<feature type="binding site" evidence="14">
    <location>
        <position position="81"/>
    </location>
    <ligand>
        <name>D-threo-isocitrate</name>
        <dbReference type="ChEBI" id="CHEBI:15562"/>
    </ligand>
</feature>
<organism evidence="18 19">
    <name type="scientific">Pristionchus fissidentatus</name>
    <dbReference type="NCBI Taxonomy" id="1538716"/>
    <lineage>
        <taxon>Eukaryota</taxon>
        <taxon>Metazoa</taxon>
        <taxon>Ecdysozoa</taxon>
        <taxon>Nematoda</taxon>
        <taxon>Chromadorea</taxon>
        <taxon>Rhabditida</taxon>
        <taxon>Rhabditina</taxon>
        <taxon>Diplogasteromorpha</taxon>
        <taxon>Diplogasteroidea</taxon>
        <taxon>Neodiplogasteridae</taxon>
        <taxon>Pristionchus</taxon>
    </lineage>
</organism>
<name>A0AAV5VZJ7_9BILA</name>
<sequence length="415" mass="46747">RSRSTMPKINGGDIVEMQGDEMTRIIWDLIKDKLITPYVDLNIHFFDLGVEHRDATNDQVTIDAANATLKYNVAVKCATITPDEARVEEFKLKQMWKSPNGTIRNILGGTVFREPIIIKNIPRLVNTWTKPIIIGRHAHADQYKATDFVVPGPGKLEVRFIPEGGNGETIQHEVFQFKGPGVSLSMYNTDESIRDFAHASFQYALQRVYPLYMSTKNTILKKYDGRFKDIFAEIYVEYEAKFKAAGIWYEHRLIDDMVAQAMKSDGGFVWACKNYDGDVQSDSVAQGYGSLGLMTSVLVCPDGKTVEAEAAHGTVTRHYRQHQKGQETSTNPIASIFAWTRGLAHRAKLDSNKDLENFAANLEQVCIETMEDGHMTKDLAICIKGMDGVTRADYLNTFEFLDKIAENLAKKQSKL</sequence>
<reference evidence="18" key="1">
    <citation type="submission" date="2023-10" db="EMBL/GenBank/DDBJ databases">
        <title>Genome assembly of Pristionchus species.</title>
        <authorList>
            <person name="Yoshida K."/>
            <person name="Sommer R.J."/>
        </authorList>
    </citation>
    <scope>NUCLEOTIDE SEQUENCE</scope>
    <source>
        <strain evidence="18">RS5133</strain>
    </source>
</reference>
<keyword evidence="9" id="KW-0560">Oxidoreductase</keyword>
<comment type="caution">
    <text evidence="18">The sequence shown here is derived from an EMBL/GenBank/DDBJ whole genome shotgun (WGS) entry which is preliminary data.</text>
</comment>
<dbReference type="AlphaFoldDB" id="A0AAV5VZJ7"/>
<dbReference type="InterPro" id="IPR024084">
    <property type="entry name" value="IsoPropMal-DH-like_dom"/>
</dbReference>
<keyword evidence="5" id="KW-0816">Tricarboxylic acid cycle</keyword>
<dbReference type="SMART" id="SM01329">
    <property type="entry name" value="Iso_dh"/>
    <property type="match status" value="1"/>
</dbReference>
<feature type="binding site" evidence="14">
    <location>
        <begin position="98"/>
        <end position="104"/>
    </location>
    <ligand>
        <name>D-threo-isocitrate</name>
        <dbReference type="ChEBI" id="CHEBI:15562"/>
    </ligand>
</feature>
<evidence type="ECO:0000256" key="7">
    <source>
        <dbReference type="ARBA" id="ARBA00022842"/>
    </source>
</evidence>
<feature type="binding site" evidence="16">
    <location>
        <begin position="79"/>
        <end position="81"/>
    </location>
    <ligand>
        <name>NADP(+)</name>
        <dbReference type="ChEBI" id="CHEBI:58349"/>
    </ligand>
</feature>
<protein>
    <recommendedName>
        <fullName evidence="3">isocitrate dehydrogenase (NADP(+))</fullName>
        <ecNumber evidence="3">1.1.1.42</ecNumber>
    </recommendedName>
    <alternativeName>
        <fullName evidence="11">NADP(+)-specific ICDH</fullName>
    </alternativeName>
    <alternativeName>
        <fullName evidence="12">Oxalosuccinate decarboxylase</fullName>
    </alternativeName>
</protein>
<feature type="domain" description="Isopropylmalate dehydrogenase-like" evidence="17">
    <location>
        <begin position="13"/>
        <end position="404"/>
    </location>
</feature>
<dbReference type="PROSITE" id="PS00470">
    <property type="entry name" value="IDH_IMDH"/>
    <property type="match status" value="1"/>
</dbReference>
<proteinExistence type="inferred from homology"/>
<feature type="binding site" evidence="16">
    <location>
        <position position="263"/>
    </location>
    <ligand>
        <name>NADP(+)</name>
        <dbReference type="ChEBI" id="CHEBI:58349"/>
    </ligand>
</feature>
<feature type="binding site" evidence="15">
    <location>
        <position position="278"/>
    </location>
    <ligand>
        <name>Mn(2+)</name>
        <dbReference type="ChEBI" id="CHEBI:29035"/>
    </ligand>
</feature>
<feature type="non-terminal residue" evidence="18">
    <location>
        <position position="1"/>
    </location>
</feature>
<evidence type="ECO:0000256" key="3">
    <source>
        <dbReference type="ARBA" id="ARBA00013013"/>
    </source>
</evidence>
<evidence type="ECO:0000256" key="8">
    <source>
        <dbReference type="ARBA" id="ARBA00022857"/>
    </source>
</evidence>
<comment type="cofactor">
    <cofactor evidence="1">
        <name>Mn(2+)</name>
        <dbReference type="ChEBI" id="CHEBI:29035"/>
    </cofactor>
</comment>
<dbReference type="PANTHER" id="PTHR11822">
    <property type="entry name" value="NADP-SPECIFIC ISOCITRATE DEHYDROGENASE"/>
    <property type="match status" value="1"/>
</dbReference>
<accession>A0AAV5VZJ7</accession>
<evidence type="ECO:0000256" key="4">
    <source>
        <dbReference type="ARBA" id="ARBA00022435"/>
    </source>
</evidence>
<keyword evidence="6 15" id="KW-0479">Metal-binding</keyword>
<keyword evidence="7 15" id="KW-0460">Magnesium</keyword>
<feature type="binding site" evidence="14">
    <location>
        <position position="136"/>
    </location>
    <ligand>
        <name>D-threo-isocitrate</name>
        <dbReference type="ChEBI" id="CHEBI:15562"/>
    </ligand>
</feature>
<dbReference type="InterPro" id="IPR004790">
    <property type="entry name" value="Isocitrate_DH_NADP"/>
</dbReference>
<dbReference type="GO" id="GO:0005829">
    <property type="term" value="C:cytosol"/>
    <property type="evidence" value="ECO:0007669"/>
    <property type="project" value="TreeGrafter"/>
</dbReference>
<evidence type="ECO:0000256" key="2">
    <source>
        <dbReference type="ARBA" id="ARBA00007769"/>
    </source>
</evidence>
<dbReference type="PIRSF" id="PIRSF000108">
    <property type="entry name" value="IDH_NADP"/>
    <property type="match status" value="1"/>
</dbReference>
<evidence type="ECO:0000256" key="15">
    <source>
        <dbReference type="PIRSR" id="PIRSR000108-3"/>
    </source>
</evidence>
<evidence type="ECO:0000256" key="11">
    <source>
        <dbReference type="ARBA" id="ARBA00029990"/>
    </source>
</evidence>
<comment type="cofactor">
    <cofactor evidence="15">
        <name>Mg(2+)</name>
        <dbReference type="ChEBI" id="CHEBI:18420"/>
    </cofactor>
    <cofactor evidence="15">
        <name>Mn(2+)</name>
        <dbReference type="ChEBI" id="CHEBI:29035"/>
    </cofactor>
    <text evidence="15">Binds 1 Mg(2+) or Mn(2+) ion per subunit.</text>
</comment>
<dbReference type="InterPro" id="IPR019818">
    <property type="entry name" value="IsoCit/isopropylmalate_DH_CS"/>
</dbReference>